<proteinExistence type="predicted"/>
<reference evidence="1 2" key="1">
    <citation type="journal article" date="2019" name="Int. J. Syst. Evol. Microbiol.">
        <title>The Global Catalogue of Microorganisms (GCM) 10K type strain sequencing project: providing services to taxonomists for standard genome sequencing and annotation.</title>
        <authorList>
            <consortium name="The Broad Institute Genomics Platform"/>
            <consortium name="The Broad Institute Genome Sequencing Center for Infectious Disease"/>
            <person name="Wu L."/>
            <person name="Ma J."/>
        </authorList>
    </citation>
    <scope>NUCLEOTIDE SEQUENCE [LARGE SCALE GENOMIC DNA]</scope>
    <source>
        <strain evidence="1 2">JCM 14901</strain>
    </source>
</reference>
<dbReference type="GO" id="GO:0004497">
    <property type="term" value="F:monooxygenase activity"/>
    <property type="evidence" value="ECO:0007669"/>
    <property type="project" value="UniProtKB-KW"/>
</dbReference>
<organism evidence="1 2">
    <name type="scientific">Microbacterium deminutum</name>
    <dbReference type="NCBI Taxonomy" id="344164"/>
    <lineage>
        <taxon>Bacteria</taxon>
        <taxon>Bacillati</taxon>
        <taxon>Actinomycetota</taxon>
        <taxon>Actinomycetes</taxon>
        <taxon>Micrococcales</taxon>
        <taxon>Microbacteriaceae</taxon>
        <taxon>Microbacterium</taxon>
    </lineage>
</organism>
<keyword evidence="1" id="KW-0560">Oxidoreductase</keyword>
<dbReference type="EMBL" id="BAAAOG010000008">
    <property type="protein sequence ID" value="GAA1967013.1"/>
    <property type="molecule type" value="Genomic_DNA"/>
</dbReference>
<gene>
    <name evidence="1" type="ORF">GCM10009776_32570</name>
</gene>
<protein>
    <submittedName>
        <fullName evidence="1">Antibiotic biosynthesis monooxygenase</fullName>
    </submittedName>
</protein>
<comment type="caution">
    <text evidence="1">The sequence shown here is derived from an EMBL/GenBank/DDBJ whole genome shotgun (WGS) entry which is preliminary data.</text>
</comment>
<name>A0ABN2RCT4_9MICO</name>
<evidence type="ECO:0000313" key="2">
    <source>
        <dbReference type="Proteomes" id="UP001499933"/>
    </source>
</evidence>
<dbReference type="SUPFAM" id="SSF54909">
    <property type="entry name" value="Dimeric alpha+beta barrel"/>
    <property type="match status" value="1"/>
</dbReference>
<keyword evidence="2" id="KW-1185">Reference proteome</keyword>
<dbReference type="RefSeq" id="WP_344096630.1">
    <property type="nucleotide sequence ID" value="NZ_BAAAOG010000008.1"/>
</dbReference>
<accession>A0ABN2RCT4</accession>
<dbReference type="InterPro" id="IPR011008">
    <property type="entry name" value="Dimeric_a/b-barrel"/>
</dbReference>
<keyword evidence="1" id="KW-0503">Monooxygenase</keyword>
<dbReference type="Proteomes" id="UP001499933">
    <property type="component" value="Unassembled WGS sequence"/>
</dbReference>
<evidence type="ECO:0000313" key="1">
    <source>
        <dbReference type="EMBL" id="GAA1967013.1"/>
    </source>
</evidence>
<sequence>MYARSTTIIAQPARIDDGIALVNDELMSMMTDIEGCMGLSLLVDRSSCRCIATSSWESEDAMRGSNEQLKPIRQRLLETLGGDGLEIQEWEIAILHRDHESPAGACARVTWARPRAGQLDAEVDAFKTNVLPLLENQDGFCSASMLLSRETGMLCATVSFDSAARLEGNREFGARQRAMMTEQTGIEFVDVLECELAVHHLRVPELV</sequence>